<reference evidence="2" key="1">
    <citation type="submission" date="2020-09" db="EMBL/GenBank/DDBJ databases">
        <title>Genomic insights into the novelty and pathogenicity of a unique biofilm-forming Enterococcus sp. bacteria (Enterococcus lacertideformus) identified in reptiles.</title>
        <authorList>
            <person name="Agius J.E."/>
            <person name="Phalen D.N."/>
            <person name="Rose K."/>
            <person name="Eden J.-S."/>
        </authorList>
    </citation>
    <scope>NUCLEOTIDE SEQUENCE</scope>
    <source>
        <strain evidence="2">PHRS 0518</strain>
    </source>
</reference>
<dbReference type="AlphaFoldDB" id="A0A931F801"/>
<sequence>MKKMSLFILLCGGILITSTKAVTVHADDSMVGTTSVTSEVVRGDVILKMDSAINFGQKPLSAVVDFGSKEMNYTVTDYSGDTDGFMITAKLTDADPKRSLTIGDVELSTTAAPIVTKEVNVVGENSEKVTATLKYTGLEKIQTYTSTIEWMLTKGTSQIAE</sequence>
<evidence type="ECO:0000313" key="2">
    <source>
        <dbReference type="EMBL" id="MBF8807314.1"/>
    </source>
</evidence>
<evidence type="ECO:0000256" key="1">
    <source>
        <dbReference type="SAM" id="SignalP"/>
    </source>
</evidence>
<evidence type="ECO:0008006" key="4">
    <source>
        <dbReference type="Google" id="ProtNLM"/>
    </source>
</evidence>
<proteinExistence type="predicted"/>
<keyword evidence="1" id="KW-0732">Signal</keyword>
<accession>A0A931F801</accession>
<keyword evidence="3" id="KW-1185">Reference proteome</keyword>
<feature type="signal peptide" evidence="1">
    <location>
        <begin position="1"/>
        <end position="21"/>
    </location>
</feature>
<evidence type="ECO:0000313" key="3">
    <source>
        <dbReference type="Proteomes" id="UP000637757"/>
    </source>
</evidence>
<protein>
    <recommendedName>
        <fullName evidence="4">WxL domain-containing protein</fullName>
    </recommendedName>
</protein>
<name>A0A931F801_9ENTE</name>
<comment type="caution">
    <text evidence="2">The sequence shown here is derived from an EMBL/GenBank/DDBJ whole genome shotgun (WGS) entry which is preliminary data.</text>
</comment>
<dbReference type="EMBL" id="JADAKE010000005">
    <property type="protein sequence ID" value="MBF8807314.1"/>
    <property type="molecule type" value="Genomic_DNA"/>
</dbReference>
<gene>
    <name evidence="2" type="ORF">IC227_01445</name>
</gene>
<dbReference type="Proteomes" id="UP000637757">
    <property type="component" value="Unassembled WGS sequence"/>
</dbReference>
<feature type="chain" id="PRO_5038405314" description="WxL domain-containing protein" evidence="1">
    <location>
        <begin position="22"/>
        <end position="161"/>
    </location>
</feature>
<organism evidence="2 3">
    <name type="scientific">Enterococcus lacertideformus</name>
    <dbReference type="NCBI Taxonomy" id="2771493"/>
    <lineage>
        <taxon>Bacteria</taxon>
        <taxon>Bacillati</taxon>
        <taxon>Bacillota</taxon>
        <taxon>Bacilli</taxon>
        <taxon>Lactobacillales</taxon>
        <taxon>Enterococcaceae</taxon>
        <taxon>Enterococcus</taxon>
    </lineage>
</organism>